<dbReference type="CDD" id="cd03262">
    <property type="entry name" value="ABC_HisP_GlnQ"/>
    <property type="match status" value="1"/>
</dbReference>
<dbReference type="SUPFAM" id="SSF52540">
    <property type="entry name" value="P-loop containing nucleoside triphosphate hydrolases"/>
    <property type="match status" value="1"/>
</dbReference>
<keyword evidence="5 8" id="KW-0067">ATP-binding</keyword>
<dbReference type="InterPro" id="IPR003439">
    <property type="entry name" value="ABC_transporter-like_ATP-bd"/>
</dbReference>
<dbReference type="PIRSF" id="PIRSF039085">
    <property type="entry name" value="ABC_ATPase_HisP"/>
    <property type="match status" value="1"/>
</dbReference>
<evidence type="ECO:0000256" key="3">
    <source>
        <dbReference type="ARBA" id="ARBA00022475"/>
    </source>
</evidence>
<gene>
    <name evidence="8" type="ORF">LF65_03983</name>
</gene>
<dbReference type="InterPro" id="IPR003593">
    <property type="entry name" value="AAA+_ATPase"/>
</dbReference>
<dbReference type="Pfam" id="PF00005">
    <property type="entry name" value="ABC_tran"/>
    <property type="match status" value="1"/>
</dbReference>
<dbReference type="InterPro" id="IPR030679">
    <property type="entry name" value="ABC_ATPase_HisP-typ"/>
</dbReference>
<dbReference type="EMBL" id="CP010086">
    <property type="protein sequence ID" value="AJH00531.1"/>
    <property type="molecule type" value="Genomic_DNA"/>
</dbReference>
<dbReference type="OrthoDB" id="9804199at2"/>
<dbReference type="PROSITE" id="PS00211">
    <property type="entry name" value="ABC_TRANSPORTER_1"/>
    <property type="match status" value="1"/>
</dbReference>
<evidence type="ECO:0000259" key="7">
    <source>
        <dbReference type="PROSITE" id="PS50893"/>
    </source>
</evidence>
<comment type="subcellular location">
    <subcellularLocation>
        <location evidence="1">Cell membrane</location>
        <topology evidence="1">Peripheral membrane protein</topology>
    </subcellularLocation>
</comment>
<dbReference type="InterPro" id="IPR027417">
    <property type="entry name" value="P-loop_NTPase"/>
</dbReference>
<dbReference type="PROSITE" id="PS50893">
    <property type="entry name" value="ABC_TRANSPORTER_2"/>
    <property type="match status" value="1"/>
</dbReference>
<organism evidence="8 9">
    <name type="scientific">Clostridium beijerinckii</name>
    <name type="common">Clostridium MP</name>
    <dbReference type="NCBI Taxonomy" id="1520"/>
    <lineage>
        <taxon>Bacteria</taxon>
        <taxon>Bacillati</taxon>
        <taxon>Bacillota</taxon>
        <taxon>Clostridia</taxon>
        <taxon>Eubacteriales</taxon>
        <taxon>Clostridiaceae</taxon>
        <taxon>Clostridium</taxon>
    </lineage>
</organism>
<evidence type="ECO:0000256" key="4">
    <source>
        <dbReference type="ARBA" id="ARBA00022741"/>
    </source>
</evidence>
<evidence type="ECO:0000256" key="1">
    <source>
        <dbReference type="ARBA" id="ARBA00004202"/>
    </source>
</evidence>
<reference evidence="9" key="1">
    <citation type="submission" date="2014-12" db="EMBL/GenBank/DDBJ databases">
        <title>Genome sequence of Clostridium beijerinckii strain 59B.</title>
        <authorList>
            <person name="Little G.T."/>
            <person name="Minton N.P."/>
        </authorList>
    </citation>
    <scope>NUCLEOTIDE SEQUENCE [LARGE SCALE GENOMIC DNA]</scope>
    <source>
        <strain evidence="9">59B</strain>
    </source>
</reference>
<dbReference type="SMART" id="SM00382">
    <property type="entry name" value="AAA"/>
    <property type="match status" value="1"/>
</dbReference>
<dbReference type="GO" id="GO:0005524">
    <property type="term" value="F:ATP binding"/>
    <property type="evidence" value="ECO:0007669"/>
    <property type="project" value="UniProtKB-KW"/>
</dbReference>
<dbReference type="InterPro" id="IPR050086">
    <property type="entry name" value="MetN_ABC_transporter-like"/>
</dbReference>
<feature type="domain" description="ABC transporter" evidence="7">
    <location>
        <begin position="2"/>
        <end position="239"/>
    </location>
</feature>
<dbReference type="Gene3D" id="3.40.50.300">
    <property type="entry name" value="P-loop containing nucleotide triphosphate hydrolases"/>
    <property type="match status" value="1"/>
</dbReference>
<sequence length="250" mass="28188">MIEVKNLHKSFGKNHVLKGIDLTVKTGEVITIIGSSGSGKSTFLRTLNFLDSASSGEIELDDIHIDVSKAKKNDILNIRRNTAMVFQGYNLFKNRTALENVMEALVIVQKKDKRKAETESIELLTKVGLKDRINYYPHQLSGGQQQRVGIARALAINPKVILFDEPTSALDPEMVSEVLSVIKSIAHSGITLIIVTHEMNFAREVSDRIVFFHNGTILEEGSPKEFFLNPKEERTKQFLKRFNQAFIYEI</sequence>
<accession>A0A0B5QHU3</accession>
<dbReference type="GO" id="GO:0016887">
    <property type="term" value="F:ATP hydrolysis activity"/>
    <property type="evidence" value="ECO:0007669"/>
    <property type="project" value="InterPro"/>
</dbReference>
<dbReference type="PANTHER" id="PTHR43166:SF35">
    <property type="entry name" value="L-CYSTINE IMPORT ATP-BINDING PROTEIN TCYN"/>
    <property type="match status" value="1"/>
</dbReference>
<dbReference type="KEGG" id="cbei:LF65_03983"/>
<keyword evidence="2" id="KW-0813">Transport</keyword>
<dbReference type="FunFam" id="3.40.50.300:FF:000020">
    <property type="entry name" value="Amino acid ABC transporter ATP-binding component"/>
    <property type="match status" value="1"/>
</dbReference>
<dbReference type="AlphaFoldDB" id="A0A0B5QHU3"/>
<evidence type="ECO:0000313" key="9">
    <source>
        <dbReference type="Proteomes" id="UP000031866"/>
    </source>
</evidence>
<dbReference type="STRING" id="1520.LF65_03983"/>
<keyword evidence="4" id="KW-0547">Nucleotide-binding</keyword>
<evidence type="ECO:0000256" key="5">
    <source>
        <dbReference type="ARBA" id="ARBA00022840"/>
    </source>
</evidence>
<dbReference type="PANTHER" id="PTHR43166">
    <property type="entry name" value="AMINO ACID IMPORT ATP-BINDING PROTEIN"/>
    <property type="match status" value="1"/>
</dbReference>
<dbReference type="GO" id="GO:0015424">
    <property type="term" value="F:ABC-type amino acid transporter activity"/>
    <property type="evidence" value="ECO:0007669"/>
    <property type="project" value="InterPro"/>
</dbReference>
<keyword evidence="6" id="KW-0472">Membrane</keyword>
<dbReference type="InterPro" id="IPR017871">
    <property type="entry name" value="ABC_transporter-like_CS"/>
</dbReference>
<dbReference type="Proteomes" id="UP000031866">
    <property type="component" value="Chromosome"/>
</dbReference>
<dbReference type="RefSeq" id="WP_041898349.1">
    <property type="nucleotide sequence ID" value="NZ_CP010086.2"/>
</dbReference>
<proteinExistence type="predicted"/>
<dbReference type="GO" id="GO:0005886">
    <property type="term" value="C:plasma membrane"/>
    <property type="evidence" value="ECO:0007669"/>
    <property type="project" value="UniProtKB-SubCell"/>
</dbReference>
<keyword evidence="3" id="KW-1003">Cell membrane</keyword>
<name>A0A0B5QHU3_CLOBE</name>
<evidence type="ECO:0000256" key="6">
    <source>
        <dbReference type="ARBA" id="ARBA00023136"/>
    </source>
</evidence>
<evidence type="ECO:0000313" key="8">
    <source>
        <dbReference type="EMBL" id="AJH00531.1"/>
    </source>
</evidence>
<evidence type="ECO:0000256" key="2">
    <source>
        <dbReference type="ARBA" id="ARBA00022448"/>
    </source>
</evidence>
<protein>
    <submittedName>
        <fullName evidence="8">Amino acid ABC transporter ATP-binding protein</fullName>
    </submittedName>
</protein>